<protein>
    <submittedName>
        <fullName evidence="3">Uncharacterized protein</fullName>
    </submittedName>
</protein>
<dbReference type="Proteomes" id="UP000886523">
    <property type="component" value="Unassembled WGS sequence"/>
</dbReference>
<evidence type="ECO:0000256" key="2">
    <source>
        <dbReference type="SAM" id="SignalP"/>
    </source>
</evidence>
<feature type="signal peptide" evidence="2">
    <location>
        <begin position="1"/>
        <end position="24"/>
    </location>
</feature>
<evidence type="ECO:0000313" key="4">
    <source>
        <dbReference type="Proteomes" id="UP000886523"/>
    </source>
</evidence>
<dbReference type="EMBL" id="MU129050">
    <property type="protein sequence ID" value="KAF9508767.1"/>
    <property type="molecule type" value="Genomic_DNA"/>
</dbReference>
<feature type="compositionally biased region" description="Polar residues" evidence="1">
    <location>
        <begin position="196"/>
        <end position="205"/>
    </location>
</feature>
<name>A0A9P6AMZ6_9AGAM</name>
<comment type="caution">
    <text evidence="3">The sequence shown here is derived from an EMBL/GenBank/DDBJ whole genome shotgun (WGS) entry which is preliminary data.</text>
</comment>
<organism evidence="3 4">
    <name type="scientific">Hydnum rufescens UP504</name>
    <dbReference type="NCBI Taxonomy" id="1448309"/>
    <lineage>
        <taxon>Eukaryota</taxon>
        <taxon>Fungi</taxon>
        <taxon>Dikarya</taxon>
        <taxon>Basidiomycota</taxon>
        <taxon>Agaricomycotina</taxon>
        <taxon>Agaricomycetes</taxon>
        <taxon>Cantharellales</taxon>
        <taxon>Hydnaceae</taxon>
        <taxon>Hydnum</taxon>
    </lineage>
</organism>
<sequence>MQKEQHTLLLLHGLSFFFFSLLSSELRTHDPNEQTQENNNLPAKRDPQMAMTQVLDKPHTRFSRQATQALSACPLNMMINEINEIVYHTPAAAGCRKAPKEQQELLFCTTHPLPRVSPRYMKPHLQDEKEMCAVTHNPIQEPMTVGQNKYHTPPKWLCGTTRSSQNDDPPQRGPMTRPNDPPNGELLNLTPPQWPLMSQPNPRSSNGKHHTPLRAYSCAIDTTQHPSKQKMRLLNKYCPHLAQGHFQPIFGHFANAGPGDCGHNENPQMNKGPNGNIPKGNTMDSNMPKGDVTNSNAPDKNQMCPMSGPIYGAPGAPGLLDWPPRLNCRGPWGPLGLISS</sequence>
<evidence type="ECO:0000256" key="1">
    <source>
        <dbReference type="SAM" id="MobiDB-lite"/>
    </source>
</evidence>
<feature type="region of interest" description="Disordered" evidence="1">
    <location>
        <begin position="158"/>
        <end position="210"/>
    </location>
</feature>
<proteinExistence type="predicted"/>
<keyword evidence="2" id="KW-0732">Signal</keyword>
<dbReference type="AlphaFoldDB" id="A0A9P6AMZ6"/>
<evidence type="ECO:0000313" key="3">
    <source>
        <dbReference type="EMBL" id="KAF9508767.1"/>
    </source>
</evidence>
<accession>A0A9P6AMZ6</accession>
<feature type="chain" id="PRO_5040378320" evidence="2">
    <location>
        <begin position="25"/>
        <end position="340"/>
    </location>
</feature>
<keyword evidence="4" id="KW-1185">Reference proteome</keyword>
<reference evidence="3" key="1">
    <citation type="journal article" date="2020" name="Nat. Commun.">
        <title>Large-scale genome sequencing of mycorrhizal fungi provides insights into the early evolution of symbiotic traits.</title>
        <authorList>
            <person name="Miyauchi S."/>
            <person name="Kiss E."/>
            <person name="Kuo A."/>
            <person name="Drula E."/>
            <person name="Kohler A."/>
            <person name="Sanchez-Garcia M."/>
            <person name="Morin E."/>
            <person name="Andreopoulos B."/>
            <person name="Barry K.W."/>
            <person name="Bonito G."/>
            <person name="Buee M."/>
            <person name="Carver A."/>
            <person name="Chen C."/>
            <person name="Cichocki N."/>
            <person name="Clum A."/>
            <person name="Culley D."/>
            <person name="Crous P.W."/>
            <person name="Fauchery L."/>
            <person name="Girlanda M."/>
            <person name="Hayes R.D."/>
            <person name="Keri Z."/>
            <person name="LaButti K."/>
            <person name="Lipzen A."/>
            <person name="Lombard V."/>
            <person name="Magnuson J."/>
            <person name="Maillard F."/>
            <person name="Murat C."/>
            <person name="Nolan M."/>
            <person name="Ohm R.A."/>
            <person name="Pangilinan J."/>
            <person name="Pereira M.F."/>
            <person name="Perotto S."/>
            <person name="Peter M."/>
            <person name="Pfister S."/>
            <person name="Riley R."/>
            <person name="Sitrit Y."/>
            <person name="Stielow J.B."/>
            <person name="Szollosi G."/>
            <person name="Zifcakova L."/>
            <person name="Stursova M."/>
            <person name="Spatafora J.W."/>
            <person name="Tedersoo L."/>
            <person name="Vaario L.M."/>
            <person name="Yamada A."/>
            <person name="Yan M."/>
            <person name="Wang P."/>
            <person name="Xu J."/>
            <person name="Bruns T."/>
            <person name="Baldrian P."/>
            <person name="Vilgalys R."/>
            <person name="Dunand C."/>
            <person name="Henrissat B."/>
            <person name="Grigoriev I.V."/>
            <person name="Hibbett D."/>
            <person name="Nagy L.G."/>
            <person name="Martin F.M."/>
        </authorList>
    </citation>
    <scope>NUCLEOTIDE SEQUENCE</scope>
    <source>
        <strain evidence="3">UP504</strain>
    </source>
</reference>
<gene>
    <name evidence="3" type="ORF">BS47DRAFT_1365690</name>
</gene>